<dbReference type="KEGG" id="sper:EW093_15805"/>
<evidence type="ECO:0000313" key="2">
    <source>
        <dbReference type="Proteomes" id="UP000323824"/>
    </source>
</evidence>
<protein>
    <submittedName>
        <fullName evidence="1">Uncharacterized protein</fullName>
    </submittedName>
</protein>
<keyword evidence="2" id="KW-1185">Reference proteome</keyword>
<proteinExistence type="predicted"/>
<name>A0A5C1QHQ1_9SPIO</name>
<dbReference type="RefSeq" id="WP_149569320.1">
    <property type="nucleotide sequence ID" value="NZ_CP035807.1"/>
</dbReference>
<gene>
    <name evidence="1" type="ORF">EW093_15805</name>
</gene>
<sequence length="113" mass="12755">MVDNNKKKTIFNIIPEEGFIKIPKTGSVVVSSGDRVVLVRKANELMNKKDYNGAKRIYLAIEYSAGLIRLGDYYENNGNTLEALKMYKAAKAQAKLENISKKMADVLRVWLKS</sequence>
<dbReference type="AlphaFoldDB" id="A0A5C1QHQ1"/>
<dbReference type="OrthoDB" id="342681at2"/>
<reference evidence="1 2" key="2">
    <citation type="submission" date="2019-09" db="EMBL/GenBank/DDBJ databases">
        <title>Complete Genome Sequence and Methylome Analysis of free living Spirochaetas.</title>
        <authorList>
            <person name="Leshcheva N."/>
            <person name="Mikheeva N."/>
        </authorList>
    </citation>
    <scope>NUCLEOTIDE SEQUENCE [LARGE SCALE GENOMIC DNA]</scope>
    <source>
        <strain evidence="1 2">P</strain>
    </source>
</reference>
<reference evidence="1 2" key="1">
    <citation type="submission" date="2019-02" db="EMBL/GenBank/DDBJ databases">
        <authorList>
            <person name="Fomenkov A."/>
            <person name="Dubinina G."/>
            <person name="Grabovich M."/>
            <person name="Vincze T."/>
            <person name="Roberts R.J."/>
        </authorList>
    </citation>
    <scope>NUCLEOTIDE SEQUENCE [LARGE SCALE GENOMIC DNA]</scope>
    <source>
        <strain evidence="1 2">P</strain>
    </source>
</reference>
<organism evidence="1 2">
    <name type="scientific">Thiospirochaeta perfilievii</name>
    <dbReference type="NCBI Taxonomy" id="252967"/>
    <lineage>
        <taxon>Bacteria</taxon>
        <taxon>Pseudomonadati</taxon>
        <taxon>Spirochaetota</taxon>
        <taxon>Spirochaetia</taxon>
        <taxon>Spirochaetales</taxon>
        <taxon>Spirochaetaceae</taxon>
        <taxon>Thiospirochaeta</taxon>
    </lineage>
</organism>
<dbReference type="EMBL" id="CP035807">
    <property type="protein sequence ID" value="QEN06086.1"/>
    <property type="molecule type" value="Genomic_DNA"/>
</dbReference>
<accession>A0A5C1QHQ1</accession>
<evidence type="ECO:0000313" key="1">
    <source>
        <dbReference type="EMBL" id="QEN06086.1"/>
    </source>
</evidence>
<dbReference type="Proteomes" id="UP000323824">
    <property type="component" value="Chromosome"/>
</dbReference>